<organism evidence="2 3">
    <name type="scientific">Salinispora tropica (strain ATCC BAA-916 / DSM 44818 / JCM 13857 / NBRC 105044 / CNB-440)</name>
    <dbReference type="NCBI Taxonomy" id="369723"/>
    <lineage>
        <taxon>Bacteria</taxon>
        <taxon>Bacillati</taxon>
        <taxon>Actinomycetota</taxon>
        <taxon>Actinomycetes</taxon>
        <taxon>Micromonosporales</taxon>
        <taxon>Micromonosporaceae</taxon>
        <taxon>Salinispora</taxon>
    </lineage>
</organism>
<feature type="domain" description="N-acetyltransferase" evidence="1">
    <location>
        <begin position="50"/>
        <end position="191"/>
    </location>
</feature>
<accession>A4XCH9</accession>
<dbReference type="eggNOG" id="COG3981">
    <property type="taxonomic scope" value="Bacteria"/>
</dbReference>
<dbReference type="PANTHER" id="PTHR39173">
    <property type="entry name" value="ACETYLTRANSFERASE"/>
    <property type="match status" value="1"/>
</dbReference>
<proteinExistence type="predicted"/>
<evidence type="ECO:0000313" key="2">
    <source>
        <dbReference type="EMBL" id="ABP56636.1"/>
    </source>
</evidence>
<dbReference type="GO" id="GO:0016747">
    <property type="term" value="F:acyltransferase activity, transferring groups other than amino-acyl groups"/>
    <property type="evidence" value="ECO:0007669"/>
    <property type="project" value="InterPro"/>
</dbReference>
<dbReference type="PROSITE" id="PS51186">
    <property type="entry name" value="GNAT"/>
    <property type="match status" value="1"/>
</dbReference>
<dbReference type="KEGG" id="stp:Strop_4208"/>
<dbReference type="Gene3D" id="3.40.630.30">
    <property type="match status" value="1"/>
</dbReference>
<dbReference type="Pfam" id="PF13302">
    <property type="entry name" value="Acetyltransf_3"/>
    <property type="match status" value="1"/>
</dbReference>
<dbReference type="PANTHER" id="PTHR39173:SF1">
    <property type="entry name" value="ACETYLTRANSFERASE"/>
    <property type="match status" value="1"/>
</dbReference>
<evidence type="ECO:0000259" key="1">
    <source>
        <dbReference type="PROSITE" id="PS51186"/>
    </source>
</evidence>
<reference evidence="3" key="1">
    <citation type="journal article" date="2007" name="Proc. Natl. Acad. Sci. U.S.A.">
        <title>Genome sequencing reveals complex secondary metabolome in the marine actinomycete Salinispora tropica.</title>
        <authorList>
            <person name="Udwary D.W."/>
            <person name="Zeigler L."/>
            <person name="Asolkar R.N."/>
            <person name="Singan V."/>
            <person name="Lapidus A."/>
            <person name="Fenical W."/>
            <person name="Jensen P.R."/>
            <person name="Moore B.S."/>
        </authorList>
    </citation>
    <scope>NUCLEOTIDE SEQUENCE [LARGE SCALE GENOMIC DNA]</scope>
    <source>
        <strain evidence="3">ATCC BAA-916 / DSM 44818 / CNB-440</strain>
    </source>
</reference>
<dbReference type="Proteomes" id="UP000000235">
    <property type="component" value="Chromosome"/>
</dbReference>
<gene>
    <name evidence="2" type="ordered locus">Strop_4208</name>
</gene>
<dbReference type="HOGENOM" id="CLU_113231_3_0_11"/>
<protein>
    <recommendedName>
        <fullName evidence="1">N-acetyltransferase domain-containing protein</fullName>
    </recommendedName>
</protein>
<name>A4XCH9_SALTO</name>
<evidence type="ECO:0000313" key="3">
    <source>
        <dbReference type="Proteomes" id="UP000000235"/>
    </source>
</evidence>
<dbReference type="EMBL" id="CP000667">
    <property type="protein sequence ID" value="ABP56636.1"/>
    <property type="molecule type" value="Genomic_DNA"/>
</dbReference>
<keyword evidence="3" id="KW-1185">Reference proteome</keyword>
<dbReference type="InterPro" id="IPR000182">
    <property type="entry name" value="GNAT_dom"/>
</dbReference>
<dbReference type="AlphaFoldDB" id="A4XCH9"/>
<dbReference type="SUPFAM" id="SSF55729">
    <property type="entry name" value="Acyl-CoA N-acyltransferases (Nat)"/>
    <property type="match status" value="1"/>
</dbReference>
<sequence length="191" mass="21599">MRRRVRFDIDIAMPELSLPTVRVHQSFVAAMAEFRAEGRGSADDQSMIGSELRTFTRRWSTPAGFATYVDWVRNQTLEDSPRPDGHVPSTTLWWIQDDTYLGRLAIRHRLTPYLREVAGHIGYDVRPTGRHQGHATAMLAAALPVAYHLDIRSALVTCDVDNVASRKVIERNGGVFADQRNGKLRFWVPTA</sequence>
<dbReference type="InterPro" id="IPR016181">
    <property type="entry name" value="Acyl_CoA_acyltransferase"/>
</dbReference>